<dbReference type="InterPro" id="IPR003594">
    <property type="entry name" value="HATPase_dom"/>
</dbReference>
<dbReference type="PRINTS" id="PR00344">
    <property type="entry name" value="BCTRLSENSOR"/>
</dbReference>
<evidence type="ECO:0000259" key="8">
    <source>
        <dbReference type="PROSITE" id="PS50109"/>
    </source>
</evidence>
<evidence type="ECO:0000256" key="2">
    <source>
        <dbReference type="ARBA" id="ARBA00012438"/>
    </source>
</evidence>
<dbReference type="Proteomes" id="UP000287171">
    <property type="component" value="Unassembled WGS sequence"/>
</dbReference>
<evidence type="ECO:0000256" key="5">
    <source>
        <dbReference type="ARBA" id="ARBA00023012"/>
    </source>
</evidence>
<evidence type="ECO:0000313" key="9">
    <source>
        <dbReference type="EMBL" id="GCE26002.1"/>
    </source>
</evidence>
<evidence type="ECO:0000256" key="3">
    <source>
        <dbReference type="ARBA" id="ARBA00022553"/>
    </source>
</evidence>
<evidence type="ECO:0000256" key="1">
    <source>
        <dbReference type="ARBA" id="ARBA00000085"/>
    </source>
</evidence>
<protein>
    <recommendedName>
        <fullName evidence="2">histidine kinase</fullName>
        <ecNumber evidence="2">2.7.13.3</ecNumber>
    </recommendedName>
</protein>
<dbReference type="EC" id="2.7.13.3" evidence="2"/>
<dbReference type="InterPro" id="IPR005467">
    <property type="entry name" value="His_kinase_dom"/>
</dbReference>
<evidence type="ECO:0000256" key="6">
    <source>
        <dbReference type="SAM" id="Coils"/>
    </source>
</evidence>
<evidence type="ECO:0000313" key="10">
    <source>
        <dbReference type="Proteomes" id="UP000287171"/>
    </source>
</evidence>
<dbReference type="EMBL" id="BIFT01000001">
    <property type="protein sequence ID" value="GCE26002.1"/>
    <property type="molecule type" value="Genomic_DNA"/>
</dbReference>
<dbReference type="Gene3D" id="3.30.565.10">
    <property type="entry name" value="Histidine kinase-like ATPase, C-terminal domain"/>
    <property type="match status" value="1"/>
</dbReference>
<feature type="coiled-coil region" evidence="6">
    <location>
        <begin position="6"/>
        <end position="40"/>
    </location>
</feature>
<accession>A0A402B3T4</accession>
<keyword evidence="4" id="KW-0808">Transferase</keyword>
<dbReference type="RefSeq" id="WP_126626519.1">
    <property type="nucleotide sequence ID" value="NZ_BIFT01000001.1"/>
</dbReference>
<dbReference type="GO" id="GO:0000155">
    <property type="term" value="F:phosphorelay sensor kinase activity"/>
    <property type="evidence" value="ECO:0007669"/>
    <property type="project" value="InterPro"/>
</dbReference>
<dbReference type="Pfam" id="PF00512">
    <property type="entry name" value="HisKA"/>
    <property type="match status" value="1"/>
</dbReference>
<reference evidence="10" key="1">
    <citation type="submission" date="2018-12" db="EMBL/GenBank/DDBJ databases">
        <title>Tengunoibacter tsumagoiensis gen. nov., sp. nov., Dictyobacter kobayashii sp. nov., D. alpinus sp. nov., and D. joshuensis sp. nov. and description of Dictyobacteraceae fam. nov. within the order Ktedonobacterales isolated from Tengu-no-mugimeshi.</title>
        <authorList>
            <person name="Wang C.M."/>
            <person name="Zheng Y."/>
            <person name="Sakai Y."/>
            <person name="Toyoda A."/>
            <person name="Minakuchi Y."/>
            <person name="Abe K."/>
            <person name="Yokota A."/>
            <person name="Yabe S."/>
        </authorList>
    </citation>
    <scope>NUCLEOTIDE SEQUENCE [LARGE SCALE GENOMIC DNA]</scope>
    <source>
        <strain evidence="10">Uno16</strain>
    </source>
</reference>
<organism evidence="9 10">
    <name type="scientific">Dictyobacter alpinus</name>
    <dbReference type="NCBI Taxonomy" id="2014873"/>
    <lineage>
        <taxon>Bacteria</taxon>
        <taxon>Bacillati</taxon>
        <taxon>Chloroflexota</taxon>
        <taxon>Ktedonobacteria</taxon>
        <taxon>Ktedonobacterales</taxon>
        <taxon>Dictyobacteraceae</taxon>
        <taxon>Dictyobacter</taxon>
    </lineage>
</organism>
<dbReference type="InterPro" id="IPR036097">
    <property type="entry name" value="HisK_dim/P_sf"/>
</dbReference>
<dbReference type="Pfam" id="PF02518">
    <property type="entry name" value="HATPase_c"/>
    <property type="match status" value="1"/>
</dbReference>
<name>A0A402B3T4_9CHLR</name>
<keyword evidence="10" id="KW-1185">Reference proteome</keyword>
<keyword evidence="3" id="KW-0597">Phosphoprotein</keyword>
<dbReference type="SUPFAM" id="SSF47384">
    <property type="entry name" value="Homodimeric domain of signal transducing histidine kinase"/>
    <property type="match status" value="1"/>
</dbReference>
<keyword evidence="6" id="KW-0175">Coiled coil</keyword>
<dbReference type="SUPFAM" id="SSF55874">
    <property type="entry name" value="ATPase domain of HSP90 chaperone/DNA topoisomerase II/histidine kinase"/>
    <property type="match status" value="1"/>
</dbReference>
<dbReference type="InterPro" id="IPR003661">
    <property type="entry name" value="HisK_dim/P_dom"/>
</dbReference>
<dbReference type="InterPro" id="IPR004358">
    <property type="entry name" value="Sig_transdc_His_kin-like_C"/>
</dbReference>
<feature type="compositionally biased region" description="Basic and acidic residues" evidence="7">
    <location>
        <begin position="255"/>
        <end position="266"/>
    </location>
</feature>
<dbReference type="PROSITE" id="PS50109">
    <property type="entry name" value="HIS_KIN"/>
    <property type="match status" value="1"/>
</dbReference>
<dbReference type="AlphaFoldDB" id="A0A402B3T4"/>
<dbReference type="OrthoDB" id="9757990at2"/>
<dbReference type="SMART" id="SM00387">
    <property type="entry name" value="HATPase_c"/>
    <property type="match status" value="1"/>
</dbReference>
<feature type="domain" description="Histidine kinase" evidence="8">
    <location>
        <begin position="43"/>
        <end position="277"/>
    </location>
</feature>
<evidence type="ECO:0000256" key="7">
    <source>
        <dbReference type="SAM" id="MobiDB-lite"/>
    </source>
</evidence>
<dbReference type="SMART" id="SM00388">
    <property type="entry name" value="HisKA"/>
    <property type="match status" value="1"/>
</dbReference>
<dbReference type="CDD" id="cd00082">
    <property type="entry name" value="HisKA"/>
    <property type="match status" value="1"/>
</dbReference>
<dbReference type="PANTHER" id="PTHR43547:SF2">
    <property type="entry name" value="HYBRID SIGNAL TRANSDUCTION HISTIDINE KINASE C"/>
    <property type="match status" value="1"/>
</dbReference>
<proteinExistence type="predicted"/>
<feature type="region of interest" description="Disordered" evidence="7">
    <location>
        <begin position="255"/>
        <end position="277"/>
    </location>
</feature>
<dbReference type="InterPro" id="IPR036890">
    <property type="entry name" value="HATPase_C_sf"/>
</dbReference>
<keyword evidence="5" id="KW-0902">Two-component regulatory system</keyword>
<dbReference type="Gene3D" id="1.10.287.130">
    <property type="match status" value="1"/>
</dbReference>
<evidence type="ECO:0000256" key="4">
    <source>
        <dbReference type="ARBA" id="ARBA00022777"/>
    </source>
</evidence>
<sequence>MQLQSEKTQEQIIQELQQQVDDLKAENLLLQDQLTHKEQSTAMIAHDLRGPLSPIINYAQMISRHANLSKNGDQITPQQMGKKQVAIKRSTNIIIGQAQRMSRLVNDLLDSSHLASGKFSLVREDCDIIQLATEMVEQLRPVAPYHTLTIIKPATPIIGQWDKGRLQQALGNLLDNAIKYSDEKTTITVTVAKTEKGVRVSVHNQGASIPSAEIGQLFRPYTRLPAASSRRGSGLGLFITKSIIEAHQGTLQLEPHNEENSGEEARGTTFTFELPLK</sequence>
<dbReference type="PANTHER" id="PTHR43547">
    <property type="entry name" value="TWO-COMPONENT HISTIDINE KINASE"/>
    <property type="match status" value="1"/>
</dbReference>
<comment type="caution">
    <text evidence="9">The sequence shown here is derived from an EMBL/GenBank/DDBJ whole genome shotgun (WGS) entry which is preliminary data.</text>
</comment>
<comment type="catalytic activity">
    <reaction evidence="1">
        <text>ATP + protein L-histidine = ADP + protein N-phospho-L-histidine.</text>
        <dbReference type="EC" id="2.7.13.3"/>
    </reaction>
</comment>
<keyword evidence="4" id="KW-0418">Kinase</keyword>
<gene>
    <name evidence="9" type="ORF">KDA_14860</name>
</gene>